<reference evidence="3 4" key="1">
    <citation type="submission" date="2016-03" db="EMBL/GenBank/DDBJ databases">
        <authorList>
            <person name="Ploux O."/>
        </authorList>
    </citation>
    <scope>NUCLEOTIDE SEQUENCE [LARGE SCALE GENOMIC DNA]</scope>
    <source>
        <strain evidence="3 4">UAMH 11012</strain>
    </source>
</reference>
<proteinExistence type="inferred from homology"/>
<dbReference type="AlphaFoldDB" id="A0A1L7X1K1"/>
<dbReference type="InterPro" id="IPR002347">
    <property type="entry name" value="SDR_fam"/>
</dbReference>
<dbReference type="PANTHER" id="PTHR43008">
    <property type="entry name" value="BENZIL REDUCTASE"/>
    <property type="match status" value="1"/>
</dbReference>
<dbReference type="EMBL" id="FJOG01000013">
    <property type="protein sequence ID" value="CZR58898.1"/>
    <property type="molecule type" value="Genomic_DNA"/>
</dbReference>
<dbReference type="PANTHER" id="PTHR43008:SF8">
    <property type="entry name" value="BENZIL REDUCTASE ((S)-BENZOIN FORMING) IRC24"/>
    <property type="match status" value="1"/>
</dbReference>
<comment type="similarity">
    <text evidence="1">Belongs to the short-chain dehydrogenases/reductases (SDR) family.</text>
</comment>
<dbReference type="InterPro" id="IPR036291">
    <property type="entry name" value="NAD(P)-bd_dom_sf"/>
</dbReference>
<sequence>MASNSIILITGANTGLGFETVKALCRSSIAYTILLGGRSLEKANTAAQQAQTEFPKSPIVIKTVQIDIEDDDSISRLFERVSSGQFDQEYYMGKISMREMWNKSWNINTTSTNILTHTFVPLLLKSSDPRLIFITSGTSTLEESGIQTLAVNRSPPAGWPKQPTGVPAYRSSKTGMNMMMREWMRTLKEDGVKTWCISPGYLATGLGGSQEINKKMGAIDPTIGANFVKDVVEGARDHDVGKAIRRDNVQPW</sequence>
<dbReference type="OrthoDB" id="1933717at2759"/>
<dbReference type="GO" id="GO:0016616">
    <property type="term" value="F:oxidoreductase activity, acting on the CH-OH group of donors, NAD or NADP as acceptor"/>
    <property type="evidence" value="ECO:0007669"/>
    <property type="project" value="UniProtKB-ARBA"/>
</dbReference>
<dbReference type="PRINTS" id="PR00081">
    <property type="entry name" value="GDHRDH"/>
</dbReference>
<keyword evidence="4" id="KW-1185">Reference proteome</keyword>
<evidence type="ECO:0000256" key="2">
    <source>
        <dbReference type="ARBA" id="ARBA00023002"/>
    </source>
</evidence>
<name>A0A1L7X1K1_9HELO</name>
<organism evidence="3 4">
    <name type="scientific">Phialocephala subalpina</name>
    <dbReference type="NCBI Taxonomy" id="576137"/>
    <lineage>
        <taxon>Eukaryota</taxon>
        <taxon>Fungi</taxon>
        <taxon>Dikarya</taxon>
        <taxon>Ascomycota</taxon>
        <taxon>Pezizomycotina</taxon>
        <taxon>Leotiomycetes</taxon>
        <taxon>Helotiales</taxon>
        <taxon>Mollisiaceae</taxon>
        <taxon>Phialocephala</taxon>
        <taxon>Phialocephala fortinii species complex</taxon>
    </lineage>
</organism>
<accession>A0A1L7X1K1</accession>
<dbReference type="Pfam" id="PF00106">
    <property type="entry name" value="adh_short"/>
    <property type="match status" value="2"/>
</dbReference>
<evidence type="ECO:0000256" key="1">
    <source>
        <dbReference type="ARBA" id="ARBA00006484"/>
    </source>
</evidence>
<evidence type="ECO:0000313" key="3">
    <source>
        <dbReference type="EMBL" id="CZR58898.1"/>
    </source>
</evidence>
<gene>
    <name evidence="3" type="ORF">PAC_08790</name>
</gene>
<keyword evidence="2" id="KW-0560">Oxidoreductase</keyword>
<protein>
    <submittedName>
        <fullName evidence="3">Probable dehydrogenases with different specificities (Related to short-chain alcohol dehydrogenases)</fullName>
    </submittedName>
</protein>
<evidence type="ECO:0000313" key="4">
    <source>
        <dbReference type="Proteomes" id="UP000184330"/>
    </source>
</evidence>
<dbReference type="GO" id="GO:0050664">
    <property type="term" value="F:oxidoreductase activity, acting on NAD(P)H, oxygen as acceptor"/>
    <property type="evidence" value="ECO:0007669"/>
    <property type="project" value="TreeGrafter"/>
</dbReference>
<dbReference type="Gene3D" id="3.40.50.720">
    <property type="entry name" value="NAD(P)-binding Rossmann-like Domain"/>
    <property type="match status" value="2"/>
</dbReference>
<dbReference type="SUPFAM" id="SSF51735">
    <property type="entry name" value="NAD(P)-binding Rossmann-fold domains"/>
    <property type="match status" value="1"/>
</dbReference>
<dbReference type="Proteomes" id="UP000184330">
    <property type="component" value="Unassembled WGS sequence"/>
</dbReference>